<sequence>MAKKPLEMAKKERFDRFGKRLYFFVKVKKKTLS</sequence>
<reference evidence="1 2" key="1">
    <citation type="journal article" date="2014" name="Int. J. Syst. Evol. Microbiol.">
        <title>Jeotgalibaca dankookensis gen. nov., sp. nov., a member of the family Carnobacteriaceae, isolated from seujeot (Korean traditional food).</title>
        <authorList>
            <person name="Lee D.G."/>
            <person name="Trujillo M.E."/>
            <person name="Kang H."/>
            <person name="Ahn T.Y."/>
        </authorList>
    </citation>
    <scope>NUCLEOTIDE SEQUENCE [LARGE SCALE GENOMIC DNA]</scope>
    <source>
        <strain evidence="1 2">EX-07</strain>
    </source>
</reference>
<name>A0A1S6IMC9_9LACT</name>
<dbReference type="EMBL" id="CP019728">
    <property type="protein sequence ID" value="AQS52686.1"/>
    <property type="molecule type" value="Genomic_DNA"/>
</dbReference>
<dbReference type="KEGG" id="jda:BW727_100278"/>
<evidence type="ECO:0000313" key="2">
    <source>
        <dbReference type="Proteomes" id="UP000188993"/>
    </source>
</evidence>
<gene>
    <name evidence="1" type="ORF">BW727_100278</name>
</gene>
<dbReference type="AlphaFoldDB" id="A0A1S6IMC9"/>
<organism evidence="1 2">
    <name type="scientific">Jeotgalibaca dankookensis</name>
    <dbReference type="NCBI Taxonomy" id="708126"/>
    <lineage>
        <taxon>Bacteria</taxon>
        <taxon>Bacillati</taxon>
        <taxon>Bacillota</taxon>
        <taxon>Bacilli</taxon>
        <taxon>Lactobacillales</taxon>
        <taxon>Carnobacteriaceae</taxon>
        <taxon>Jeotgalibaca</taxon>
    </lineage>
</organism>
<dbReference type="Proteomes" id="UP000188993">
    <property type="component" value="Chromosome"/>
</dbReference>
<protein>
    <submittedName>
        <fullName evidence="1">Uncharacterized protein</fullName>
    </submittedName>
</protein>
<accession>A0A1S6IMC9</accession>
<evidence type="ECO:0000313" key="1">
    <source>
        <dbReference type="EMBL" id="AQS52686.1"/>
    </source>
</evidence>
<keyword evidence="2" id="KW-1185">Reference proteome</keyword>
<dbReference type="STRING" id="708126.BW727_100278"/>
<proteinExistence type="predicted"/>